<dbReference type="RefSeq" id="WP_093358040.1">
    <property type="nucleotide sequence ID" value="NZ_FNVB01000012.1"/>
</dbReference>
<dbReference type="Proteomes" id="UP000236729">
    <property type="component" value="Unassembled WGS sequence"/>
</dbReference>
<dbReference type="Pfam" id="PF13788">
    <property type="entry name" value="DUF4180"/>
    <property type="match status" value="1"/>
</dbReference>
<gene>
    <name evidence="2" type="ORF">SAMN02982929_06460</name>
    <name evidence="3" type="ORF">SAMN05216506_11888</name>
</gene>
<dbReference type="EMBL" id="FOME01000018">
    <property type="protein sequence ID" value="SFF06632.1"/>
    <property type="molecule type" value="Genomic_DNA"/>
</dbReference>
<reference evidence="2" key="1">
    <citation type="submission" date="2016-10" db="EMBL/GenBank/DDBJ databases">
        <authorList>
            <person name="de Groot N.N."/>
        </authorList>
    </citation>
    <scope>NUCLEOTIDE SEQUENCE [LARGE SCALE GENOMIC DNA]</scope>
    <source>
        <strain evidence="2">ATCC 20501</strain>
    </source>
</reference>
<dbReference type="InterPro" id="IPR025438">
    <property type="entry name" value="DUF4180"/>
</dbReference>
<proteinExistence type="predicted"/>
<feature type="domain" description="DUF4180" evidence="1">
    <location>
        <begin position="9"/>
        <end position="117"/>
    </location>
</feature>
<accession>A0A1H6EGY9</accession>
<evidence type="ECO:0000313" key="2">
    <source>
        <dbReference type="EMBL" id="SEG96521.1"/>
    </source>
</evidence>
<evidence type="ECO:0000313" key="3">
    <source>
        <dbReference type="EMBL" id="SFF06632.1"/>
    </source>
</evidence>
<dbReference type="AlphaFoldDB" id="A0A1H6EGY9"/>
<reference evidence="4 5" key="2">
    <citation type="submission" date="2016-10" db="EMBL/GenBank/DDBJ databases">
        <authorList>
            <person name="Varghese N."/>
            <person name="Submissions S."/>
        </authorList>
    </citation>
    <scope>NUCLEOTIDE SEQUENCE [LARGE SCALE GENOMIC DNA]</scope>
    <source>
        <strain evidence="5">ATCC 20501</strain>
        <strain evidence="3 4">CGMCC 4.3529</strain>
    </source>
</reference>
<dbReference type="EMBL" id="FNVB01000012">
    <property type="protein sequence ID" value="SEG96521.1"/>
    <property type="molecule type" value="Genomic_DNA"/>
</dbReference>
<sequence>MADVMQERAGVQVLVCDADGPEVATVQDALDLIGASYGGDLVALPVSRLDARFFKLSSGFAGEVMQKFVNYHVKLAIIGDISEHLESSSALRALVRESNRAKHVWFLPDLPALDARLNA</sequence>
<evidence type="ECO:0000313" key="4">
    <source>
        <dbReference type="Proteomes" id="UP000199690"/>
    </source>
</evidence>
<organism evidence="2 5">
    <name type="scientific">Saccharopolyspora kobensis</name>
    <dbReference type="NCBI Taxonomy" id="146035"/>
    <lineage>
        <taxon>Bacteria</taxon>
        <taxon>Bacillati</taxon>
        <taxon>Actinomycetota</taxon>
        <taxon>Actinomycetes</taxon>
        <taxon>Pseudonocardiales</taxon>
        <taxon>Pseudonocardiaceae</taxon>
        <taxon>Saccharopolyspora</taxon>
    </lineage>
</organism>
<accession>A0A1I2FMC0</accession>
<keyword evidence="4" id="KW-1185">Reference proteome</keyword>
<dbReference type="Proteomes" id="UP000199690">
    <property type="component" value="Unassembled WGS sequence"/>
</dbReference>
<protein>
    <recommendedName>
        <fullName evidence="1">DUF4180 domain-containing protein</fullName>
    </recommendedName>
</protein>
<evidence type="ECO:0000259" key="1">
    <source>
        <dbReference type="Pfam" id="PF13788"/>
    </source>
</evidence>
<evidence type="ECO:0000313" key="5">
    <source>
        <dbReference type="Proteomes" id="UP000236729"/>
    </source>
</evidence>
<name>A0A1H6EGY9_9PSEU</name>